<dbReference type="Gene3D" id="3.30.450.40">
    <property type="match status" value="1"/>
</dbReference>
<dbReference type="SUPFAM" id="SSF49879">
    <property type="entry name" value="SMAD/FHA domain"/>
    <property type="match status" value="1"/>
</dbReference>
<dbReference type="Pfam" id="PF00211">
    <property type="entry name" value="Guanylate_cyc"/>
    <property type="match status" value="1"/>
</dbReference>
<dbReference type="eggNOG" id="COG2114">
    <property type="taxonomic scope" value="Bacteria"/>
</dbReference>
<dbReference type="PANTHER" id="PTHR43081">
    <property type="entry name" value="ADENYLATE CYCLASE, TERMINAL-DIFFERENTIATION SPECIFIC-RELATED"/>
    <property type="match status" value="1"/>
</dbReference>
<name>B4VUV1_9CYAN</name>
<dbReference type="InterPro" id="IPR003018">
    <property type="entry name" value="GAF"/>
</dbReference>
<protein>
    <submittedName>
        <fullName evidence="4">Adenylate and Guanylate cyclase catalytic domain protein</fullName>
    </submittedName>
</protein>
<dbReference type="STRING" id="118168.MC7420_3844"/>
<keyword evidence="5" id="KW-1185">Reference proteome</keyword>
<dbReference type="GO" id="GO:0035556">
    <property type="term" value="P:intracellular signal transduction"/>
    <property type="evidence" value="ECO:0007669"/>
    <property type="project" value="InterPro"/>
</dbReference>
<accession>B4VUV1</accession>
<sequence length="547" mass="62367">MSYLIYDPDTPNQKVYTLESGINTIGREDDNTIVVLHGYLSRHHAQIVICSDSDSATLTDLQSLNGTFVNECKIEECQIKHGDLIRFGSVFFRFVKTLPSPQEKPLNEDTSNLSILRQVSPEKTQITMRELLQPDKAEHSVLKLRNQDAHQRSVNKLQILLEVSKQLSSPEEPDRLMQKILDLLFEIMQVDRAAILMVDEQTGKLEQKAVKLQSDYQDNTQFYSKRIANFVRKQGNGILTDDARIDTLFNDSVSILKQGIHAAMCVPLKPRDTVIGVLYVDNLSMTHLYSDEDLEFLTCLANQAAIAIENSRLYTQMEAEAVMRDKLERFFPRTVSRKLREEGNLEIVDTEVTALFADISNFTKMSSQMEPRQIIEMLNEYFQVMVEEIVFPYEGTLEKYIGDALLAVWGAPYRKPNDVDLAVKAAIDMQWAVRRLNQVWIQRKRRPIQIHIGLNTGNVAAGNIGSAKLIQYATIGDTTNVTSRICNLAKPNEILIAQSTLDKLNDRTIPVEKMPPMRVKGKAKPLDLYRVLWYKINQEKVMQNGDK</sequence>
<proteinExistence type="inferred from homology"/>
<dbReference type="InterPro" id="IPR029787">
    <property type="entry name" value="Nucleotide_cyclase"/>
</dbReference>
<dbReference type="PROSITE" id="PS50125">
    <property type="entry name" value="GUANYLATE_CYCLASE_2"/>
    <property type="match status" value="1"/>
</dbReference>
<dbReference type="GO" id="GO:0006171">
    <property type="term" value="P:cAMP biosynthetic process"/>
    <property type="evidence" value="ECO:0007669"/>
    <property type="project" value="TreeGrafter"/>
</dbReference>
<evidence type="ECO:0000259" key="2">
    <source>
        <dbReference type="PROSITE" id="PS50006"/>
    </source>
</evidence>
<dbReference type="InterPro" id="IPR050697">
    <property type="entry name" value="Adenylyl/Guanylyl_Cyclase_3/4"/>
</dbReference>
<evidence type="ECO:0000313" key="5">
    <source>
        <dbReference type="Proteomes" id="UP000003835"/>
    </source>
</evidence>
<feature type="domain" description="FHA" evidence="2">
    <location>
        <begin position="23"/>
        <end position="74"/>
    </location>
</feature>
<comment type="similarity">
    <text evidence="1">Belongs to the adenylyl cyclase class-3 family.</text>
</comment>
<dbReference type="SUPFAM" id="SSF55073">
    <property type="entry name" value="Nucleotide cyclase"/>
    <property type="match status" value="1"/>
</dbReference>
<dbReference type="CDD" id="cd07302">
    <property type="entry name" value="CHD"/>
    <property type="match status" value="1"/>
</dbReference>
<dbReference type="InterPro" id="IPR001054">
    <property type="entry name" value="A/G_cyclase"/>
</dbReference>
<dbReference type="SMART" id="SM00044">
    <property type="entry name" value="CYCc"/>
    <property type="match status" value="1"/>
</dbReference>
<dbReference type="CDD" id="cd00060">
    <property type="entry name" value="FHA"/>
    <property type="match status" value="1"/>
</dbReference>
<dbReference type="InterPro" id="IPR008984">
    <property type="entry name" value="SMAD_FHA_dom_sf"/>
</dbReference>
<gene>
    <name evidence="4" type="ORF">MC7420_3844</name>
</gene>
<dbReference type="GO" id="GO:0004016">
    <property type="term" value="F:adenylate cyclase activity"/>
    <property type="evidence" value="ECO:0007669"/>
    <property type="project" value="UniProtKB-ARBA"/>
</dbReference>
<feature type="domain" description="Guanylate cyclase" evidence="3">
    <location>
        <begin position="353"/>
        <end position="486"/>
    </location>
</feature>
<dbReference type="SUPFAM" id="SSF55781">
    <property type="entry name" value="GAF domain-like"/>
    <property type="match status" value="1"/>
</dbReference>
<evidence type="ECO:0000259" key="3">
    <source>
        <dbReference type="PROSITE" id="PS50125"/>
    </source>
</evidence>
<evidence type="ECO:0000256" key="1">
    <source>
        <dbReference type="ARBA" id="ARBA00005381"/>
    </source>
</evidence>
<dbReference type="SMART" id="SM00065">
    <property type="entry name" value="GAF"/>
    <property type="match status" value="1"/>
</dbReference>
<reference evidence="4 5" key="1">
    <citation type="submission" date="2008-07" db="EMBL/GenBank/DDBJ databases">
        <authorList>
            <person name="Tandeau de Marsac N."/>
            <person name="Ferriera S."/>
            <person name="Johnson J."/>
            <person name="Kravitz S."/>
            <person name="Beeson K."/>
            <person name="Sutton G."/>
            <person name="Rogers Y.-H."/>
            <person name="Friedman R."/>
            <person name="Frazier M."/>
            <person name="Venter J.C."/>
        </authorList>
    </citation>
    <scope>NUCLEOTIDE SEQUENCE [LARGE SCALE GENOMIC DNA]</scope>
    <source>
        <strain evidence="4 5">PCC 7420</strain>
    </source>
</reference>
<dbReference type="Proteomes" id="UP000003835">
    <property type="component" value="Unassembled WGS sequence"/>
</dbReference>
<dbReference type="PANTHER" id="PTHR43081:SF1">
    <property type="entry name" value="ADENYLATE CYCLASE, TERMINAL-DIFFERENTIATION SPECIFIC"/>
    <property type="match status" value="1"/>
</dbReference>
<organism evidence="4 5">
    <name type="scientific">Coleofasciculus chthonoplastes PCC 7420</name>
    <dbReference type="NCBI Taxonomy" id="118168"/>
    <lineage>
        <taxon>Bacteria</taxon>
        <taxon>Bacillati</taxon>
        <taxon>Cyanobacteriota</taxon>
        <taxon>Cyanophyceae</taxon>
        <taxon>Coleofasciculales</taxon>
        <taxon>Coleofasciculaceae</taxon>
        <taxon>Coleofasciculus</taxon>
    </lineage>
</organism>
<dbReference type="AlphaFoldDB" id="B4VUV1"/>
<dbReference type="HOGENOM" id="CLU_000445_11_32_3"/>
<dbReference type="OrthoDB" id="337251at2"/>
<dbReference type="eggNOG" id="COG1716">
    <property type="taxonomic scope" value="Bacteria"/>
</dbReference>
<dbReference type="InterPro" id="IPR029016">
    <property type="entry name" value="GAF-like_dom_sf"/>
</dbReference>
<dbReference type="PROSITE" id="PS50006">
    <property type="entry name" value="FHA_DOMAIN"/>
    <property type="match status" value="1"/>
</dbReference>
<dbReference type="RefSeq" id="WP_006102163.1">
    <property type="nucleotide sequence ID" value="NZ_DS989853.1"/>
</dbReference>
<dbReference type="Pfam" id="PF01590">
    <property type="entry name" value="GAF"/>
    <property type="match status" value="1"/>
</dbReference>
<dbReference type="Gene3D" id="2.60.200.20">
    <property type="match status" value="1"/>
</dbReference>
<dbReference type="eggNOG" id="COG2203">
    <property type="taxonomic scope" value="Bacteria"/>
</dbReference>
<evidence type="ECO:0000313" key="4">
    <source>
        <dbReference type="EMBL" id="EDX74320.1"/>
    </source>
</evidence>
<dbReference type="Pfam" id="PF00498">
    <property type="entry name" value="FHA"/>
    <property type="match status" value="1"/>
</dbReference>
<dbReference type="InterPro" id="IPR000253">
    <property type="entry name" value="FHA_dom"/>
</dbReference>
<dbReference type="SMART" id="SM00240">
    <property type="entry name" value="FHA"/>
    <property type="match status" value="1"/>
</dbReference>
<dbReference type="Gene3D" id="3.30.70.1230">
    <property type="entry name" value="Nucleotide cyclase"/>
    <property type="match status" value="1"/>
</dbReference>
<dbReference type="EMBL" id="DS989853">
    <property type="protein sequence ID" value="EDX74320.1"/>
    <property type="molecule type" value="Genomic_DNA"/>
</dbReference>